<dbReference type="EMBL" id="MGAK01000004">
    <property type="protein sequence ID" value="OGK45262.1"/>
    <property type="molecule type" value="Genomic_DNA"/>
</dbReference>
<protein>
    <recommendedName>
        <fullName evidence="1">Glycosyltransferase 2-like domain-containing protein</fullName>
    </recommendedName>
</protein>
<dbReference type="GO" id="GO:0006487">
    <property type="term" value="P:protein N-linked glycosylation"/>
    <property type="evidence" value="ECO:0007669"/>
    <property type="project" value="TreeGrafter"/>
</dbReference>
<dbReference type="AlphaFoldDB" id="A0A1F7IPQ4"/>
<evidence type="ECO:0000313" key="3">
    <source>
        <dbReference type="Proteomes" id="UP000179072"/>
    </source>
</evidence>
<accession>A0A1F7IPQ4</accession>
<sequence length="247" mass="27740">MNISLIIPCYNEELNIQKGVLDRIGNYSLRDNAIKEVIIVDDGSTDLSSEIIKKKYLKLFNKFSLIKIKHQGKAMAVIAGIERAGSEYVVFADIDQATPIEEVKKIYSAFNKGHEIVIGSRYNARSGAPILRRVQSRGFTFIRSILIGLNGIHDTQCGFKGFKTDIALQIIKHLKVFASNHEVKGSSVSAAFDLEFLFIAKKLGYDIKEVPVEWRHAETKNVAFIKDSIETIADILKIRVNDFSGKY</sequence>
<evidence type="ECO:0000259" key="1">
    <source>
        <dbReference type="Pfam" id="PF00535"/>
    </source>
</evidence>
<dbReference type="Gene3D" id="3.90.550.10">
    <property type="entry name" value="Spore Coat Polysaccharide Biosynthesis Protein SpsA, Chain A"/>
    <property type="match status" value="1"/>
</dbReference>
<comment type="caution">
    <text evidence="2">The sequence shown here is derived from an EMBL/GenBank/DDBJ whole genome shotgun (WGS) entry which is preliminary data.</text>
</comment>
<dbReference type="PANTHER" id="PTHR10859:SF91">
    <property type="entry name" value="DOLICHYL-PHOSPHATE BETA-GLUCOSYLTRANSFERASE"/>
    <property type="match status" value="1"/>
</dbReference>
<feature type="domain" description="Glycosyltransferase 2-like" evidence="1">
    <location>
        <begin position="4"/>
        <end position="166"/>
    </location>
</feature>
<dbReference type="InterPro" id="IPR001173">
    <property type="entry name" value="Glyco_trans_2-like"/>
</dbReference>
<organism evidence="2 3">
    <name type="scientific">Candidatus Roizmanbacteria bacterium RIFCSPLOWO2_01_FULL_38_11</name>
    <dbReference type="NCBI Taxonomy" id="1802060"/>
    <lineage>
        <taxon>Bacteria</taxon>
        <taxon>Candidatus Roizmaniibacteriota</taxon>
    </lineage>
</organism>
<proteinExistence type="predicted"/>
<dbReference type="Proteomes" id="UP000179072">
    <property type="component" value="Unassembled WGS sequence"/>
</dbReference>
<dbReference type="PANTHER" id="PTHR10859">
    <property type="entry name" value="GLYCOSYL TRANSFERASE"/>
    <property type="match status" value="1"/>
</dbReference>
<dbReference type="SUPFAM" id="SSF53448">
    <property type="entry name" value="Nucleotide-diphospho-sugar transferases"/>
    <property type="match status" value="1"/>
</dbReference>
<gene>
    <name evidence="2" type="ORF">A2957_01500</name>
</gene>
<evidence type="ECO:0000313" key="2">
    <source>
        <dbReference type="EMBL" id="OGK45262.1"/>
    </source>
</evidence>
<reference evidence="2 3" key="1">
    <citation type="journal article" date="2016" name="Nat. Commun.">
        <title>Thousands of microbial genomes shed light on interconnected biogeochemical processes in an aquifer system.</title>
        <authorList>
            <person name="Anantharaman K."/>
            <person name="Brown C.T."/>
            <person name="Hug L.A."/>
            <person name="Sharon I."/>
            <person name="Castelle C.J."/>
            <person name="Probst A.J."/>
            <person name="Thomas B.C."/>
            <person name="Singh A."/>
            <person name="Wilkins M.J."/>
            <person name="Karaoz U."/>
            <person name="Brodie E.L."/>
            <person name="Williams K.H."/>
            <person name="Hubbard S.S."/>
            <person name="Banfield J.F."/>
        </authorList>
    </citation>
    <scope>NUCLEOTIDE SEQUENCE [LARGE SCALE GENOMIC DNA]</scope>
</reference>
<dbReference type="Pfam" id="PF00535">
    <property type="entry name" value="Glycos_transf_2"/>
    <property type="match status" value="1"/>
</dbReference>
<dbReference type="STRING" id="1802060.A2957_01500"/>
<dbReference type="InterPro" id="IPR029044">
    <property type="entry name" value="Nucleotide-diphossugar_trans"/>
</dbReference>
<name>A0A1F7IPQ4_9BACT</name>